<feature type="region of interest" description="Disordered" evidence="1">
    <location>
        <begin position="1"/>
        <end position="20"/>
    </location>
</feature>
<reference evidence="2 3" key="1">
    <citation type="submission" date="2018-11" db="EMBL/GenBank/DDBJ databases">
        <title>Genome assembly of Steccherinum ochraceum LE-BIN_3174, the white-rot fungus of the Steccherinaceae family (The Residual Polyporoid clade, Polyporales, Basidiomycota).</title>
        <authorList>
            <person name="Fedorova T.V."/>
            <person name="Glazunova O.A."/>
            <person name="Landesman E.O."/>
            <person name="Moiseenko K.V."/>
            <person name="Psurtseva N.V."/>
            <person name="Savinova O.S."/>
            <person name="Shakhova N.V."/>
            <person name="Tyazhelova T.V."/>
            <person name="Vasina D.V."/>
        </authorList>
    </citation>
    <scope>NUCLEOTIDE SEQUENCE [LARGE SCALE GENOMIC DNA]</scope>
    <source>
        <strain evidence="2 3">LE-BIN_3174</strain>
    </source>
</reference>
<evidence type="ECO:0000256" key="1">
    <source>
        <dbReference type="SAM" id="MobiDB-lite"/>
    </source>
</evidence>
<dbReference type="OrthoDB" id="10647943at2759"/>
<proteinExistence type="predicted"/>
<protein>
    <submittedName>
        <fullName evidence="2">Uncharacterized protein</fullName>
    </submittedName>
</protein>
<dbReference type="Proteomes" id="UP000292702">
    <property type="component" value="Unassembled WGS sequence"/>
</dbReference>
<evidence type="ECO:0000313" key="2">
    <source>
        <dbReference type="EMBL" id="TCD71173.1"/>
    </source>
</evidence>
<evidence type="ECO:0000313" key="3">
    <source>
        <dbReference type="Proteomes" id="UP000292702"/>
    </source>
</evidence>
<feature type="compositionally biased region" description="Low complexity" evidence="1">
    <location>
        <begin position="159"/>
        <end position="170"/>
    </location>
</feature>
<dbReference type="EMBL" id="RWJN01000009">
    <property type="protein sequence ID" value="TCD71173.1"/>
    <property type="molecule type" value="Genomic_DNA"/>
</dbReference>
<accession>A0A4R0RUF7</accession>
<sequence>MPDDSSKETAAPAASHEPPSLLVRDSGFFLGAFVLKKHSSQEYLGKEAADAAASEKSSTCSDCGEIVENAWLHTGSCIPQCEVTYKTGETVVLERNKGDQMFWCKGCKYRVKYGGTMQLHAKMCNYHPSSSVGKDDKDGSTSSVAGVPRSPVTQKRPPAEMSAPSASATPPKRPCRLPEKDTGSGTPSSVRQLPPSAGQLPAQAMPQTGPTGSPASCCTFNGRVLQPGYPDATVHAFIGSLPPICNQFQVFIYFGLMGIKSAADLDMLSSNQPAARDFLISNKFTYLQWLVICHGLFTSAPRRGIDATENAGHITLELQTFWGPKPAPWAADIVKVLQTFGLRGRDLELLARVPQEWSIVGQYLMSHGLSFPDYLHLKSGLRRLTVPPSSAGGRASSIPSPMASLGPITAFISSLGGASDAVVIQNAFSRVGLDTGEELDALCALPEDKVDIVLQMMSKEGMTWLEGKSVLAGLKKRAEQLAEARPRVPQP</sequence>
<organism evidence="2 3">
    <name type="scientific">Steccherinum ochraceum</name>
    <dbReference type="NCBI Taxonomy" id="92696"/>
    <lineage>
        <taxon>Eukaryota</taxon>
        <taxon>Fungi</taxon>
        <taxon>Dikarya</taxon>
        <taxon>Basidiomycota</taxon>
        <taxon>Agaricomycotina</taxon>
        <taxon>Agaricomycetes</taxon>
        <taxon>Polyporales</taxon>
        <taxon>Steccherinaceae</taxon>
        <taxon>Steccherinum</taxon>
    </lineage>
</organism>
<feature type="region of interest" description="Disordered" evidence="1">
    <location>
        <begin position="129"/>
        <end position="213"/>
    </location>
</feature>
<dbReference type="AlphaFoldDB" id="A0A4R0RUF7"/>
<name>A0A4R0RUF7_9APHY</name>
<gene>
    <name evidence="2" type="ORF">EIP91_012122</name>
</gene>
<comment type="caution">
    <text evidence="2">The sequence shown here is derived from an EMBL/GenBank/DDBJ whole genome shotgun (WGS) entry which is preliminary data.</text>
</comment>
<keyword evidence="3" id="KW-1185">Reference proteome</keyword>